<dbReference type="VEuPathDB" id="FungiDB:ASPSYDRAFT_37940"/>
<keyword evidence="2" id="KW-1185">Reference proteome</keyword>
<proteinExistence type="predicted"/>
<protein>
    <submittedName>
        <fullName evidence="1">Uncharacterized protein</fullName>
    </submittedName>
</protein>
<evidence type="ECO:0000313" key="1">
    <source>
        <dbReference type="EMBL" id="OJJ63394.1"/>
    </source>
</evidence>
<dbReference type="RefSeq" id="XP_040707200.1">
    <property type="nucleotide sequence ID" value="XM_040845601.1"/>
</dbReference>
<reference evidence="2" key="1">
    <citation type="journal article" date="2017" name="Genome Biol.">
        <title>Comparative genomics reveals high biological diversity and specific adaptations in the industrially and medically important fungal genus Aspergillus.</title>
        <authorList>
            <person name="de Vries R.P."/>
            <person name="Riley R."/>
            <person name="Wiebenga A."/>
            <person name="Aguilar-Osorio G."/>
            <person name="Amillis S."/>
            <person name="Uchima C.A."/>
            <person name="Anderluh G."/>
            <person name="Asadollahi M."/>
            <person name="Askin M."/>
            <person name="Barry K."/>
            <person name="Battaglia E."/>
            <person name="Bayram O."/>
            <person name="Benocci T."/>
            <person name="Braus-Stromeyer S.A."/>
            <person name="Caldana C."/>
            <person name="Canovas D."/>
            <person name="Cerqueira G.C."/>
            <person name="Chen F."/>
            <person name="Chen W."/>
            <person name="Choi C."/>
            <person name="Clum A."/>
            <person name="Dos Santos R.A."/>
            <person name="Damasio A.R."/>
            <person name="Diallinas G."/>
            <person name="Emri T."/>
            <person name="Fekete E."/>
            <person name="Flipphi M."/>
            <person name="Freyberg S."/>
            <person name="Gallo A."/>
            <person name="Gournas C."/>
            <person name="Habgood R."/>
            <person name="Hainaut M."/>
            <person name="Harispe M.L."/>
            <person name="Henrissat B."/>
            <person name="Hilden K.S."/>
            <person name="Hope R."/>
            <person name="Hossain A."/>
            <person name="Karabika E."/>
            <person name="Karaffa L."/>
            <person name="Karanyi Z."/>
            <person name="Krasevec N."/>
            <person name="Kuo A."/>
            <person name="Kusch H."/>
            <person name="LaButti K."/>
            <person name="Lagendijk E.L."/>
            <person name="Lapidus A."/>
            <person name="Levasseur A."/>
            <person name="Lindquist E."/>
            <person name="Lipzen A."/>
            <person name="Logrieco A.F."/>
            <person name="MacCabe A."/>
            <person name="Maekelae M.R."/>
            <person name="Malavazi I."/>
            <person name="Melin P."/>
            <person name="Meyer V."/>
            <person name="Mielnichuk N."/>
            <person name="Miskei M."/>
            <person name="Molnar A.P."/>
            <person name="Mule G."/>
            <person name="Ngan C.Y."/>
            <person name="Orejas M."/>
            <person name="Orosz E."/>
            <person name="Ouedraogo J.P."/>
            <person name="Overkamp K.M."/>
            <person name="Park H.-S."/>
            <person name="Perrone G."/>
            <person name="Piumi F."/>
            <person name="Punt P.J."/>
            <person name="Ram A.F."/>
            <person name="Ramon A."/>
            <person name="Rauscher S."/>
            <person name="Record E."/>
            <person name="Riano-Pachon D.M."/>
            <person name="Robert V."/>
            <person name="Roehrig J."/>
            <person name="Ruller R."/>
            <person name="Salamov A."/>
            <person name="Salih N.S."/>
            <person name="Samson R.A."/>
            <person name="Sandor E."/>
            <person name="Sanguinetti M."/>
            <person name="Schuetze T."/>
            <person name="Sepcic K."/>
            <person name="Shelest E."/>
            <person name="Sherlock G."/>
            <person name="Sophianopoulou V."/>
            <person name="Squina F.M."/>
            <person name="Sun H."/>
            <person name="Susca A."/>
            <person name="Todd R.B."/>
            <person name="Tsang A."/>
            <person name="Unkles S.E."/>
            <person name="van de Wiele N."/>
            <person name="van Rossen-Uffink D."/>
            <person name="Oliveira J.V."/>
            <person name="Vesth T.C."/>
            <person name="Visser J."/>
            <person name="Yu J.-H."/>
            <person name="Zhou M."/>
            <person name="Andersen M.R."/>
            <person name="Archer D.B."/>
            <person name="Baker S.E."/>
            <person name="Benoit I."/>
            <person name="Brakhage A.A."/>
            <person name="Braus G.H."/>
            <person name="Fischer R."/>
            <person name="Frisvad J.C."/>
            <person name="Goldman G.H."/>
            <person name="Houbraken J."/>
            <person name="Oakley B."/>
            <person name="Pocsi I."/>
            <person name="Scazzocchio C."/>
            <person name="Seiboth B."/>
            <person name="vanKuyk P.A."/>
            <person name="Wortman J."/>
            <person name="Dyer P.S."/>
            <person name="Grigoriev I.V."/>
        </authorList>
    </citation>
    <scope>NUCLEOTIDE SEQUENCE [LARGE SCALE GENOMIC DNA]</scope>
    <source>
        <strain evidence="2">CBS 593.65</strain>
    </source>
</reference>
<dbReference type="EMBL" id="KV878582">
    <property type="protein sequence ID" value="OJJ63394.1"/>
    <property type="molecule type" value="Genomic_DNA"/>
</dbReference>
<gene>
    <name evidence="1" type="ORF">ASPSYDRAFT_37940</name>
</gene>
<dbReference type="OrthoDB" id="4368939at2759"/>
<accession>A0A1L9TVD7</accession>
<dbReference type="AlphaFoldDB" id="A0A1L9TVD7"/>
<sequence length="51" mass="6382">MEDFNSETDSDYTSYWRDWVSPCHFRLQYWIVGYWQKKENRTAWSHLHALP</sequence>
<dbReference type="GeneID" id="63761674"/>
<evidence type="ECO:0000313" key="2">
    <source>
        <dbReference type="Proteomes" id="UP000184356"/>
    </source>
</evidence>
<feature type="non-terminal residue" evidence="1">
    <location>
        <position position="1"/>
    </location>
</feature>
<dbReference type="Proteomes" id="UP000184356">
    <property type="component" value="Unassembled WGS sequence"/>
</dbReference>
<organism evidence="1 2">
    <name type="scientific">Aspergillus sydowii CBS 593.65</name>
    <dbReference type="NCBI Taxonomy" id="1036612"/>
    <lineage>
        <taxon>Eukaryota</taxon>
        <taxon>Fungi</taxon>
        <taxon>Dikarya</taxon>
        <taxon>Ascomycota</taxon>
        <taxon>Pezizomycotina</taxon>
        <taxon>Eurotiomycetes</taxon>
        <taxon>Eurotiomycetidae</taxon>
        <taxon>Eurotiales</taxon>
        <taxon>Aspergillaceae</taxon>
        <taxon>Aspergillus</taxon>
        <taxon>Aspergillus subgen. Nidulantes</taxon>
    </lineage>
</organism>
<name>A0A1L9TVD7_9EURO</name>